<dbReference type="PANTHER" id="PTHR46469">
    <property type="entry name" value="TRANSCRIPTION INITIATION FACTOR TFIID SUBUNIT 8"/>
    <property type="match status" value="1"/>
</dbReference>
<dbReference type="EMBL" id="SOZJ01000003">
    <property type="protein sequence ID" value="TGJ70392.1"/>
    <property type="molecule type" value="Genomic_DNA"/>
</dbReference>
<dbReference type="GO" id="GO:0046982">
    <property type="term" value="F:protein heterodimerization activity"/>
    <property type="evidence" value="ECO:0007669"/>
    <property type="project" value="InterPro"/>
</dbReference>
<dbReference type="Proteomes" id="UP000297595">
    <property type="component" value="Unassembled WGS sequence"/>
</dbReference>
<feature type="compositionally biased region" description="Low complexity" evidence="7">
    <location>
        <begin position="220"/>
        <end position="229"/>
    </location>
</feature>
<dbReference type="CDD" id="cd00076">
    <property type="entry name" value="HFD_SF"/>
    <property type="match status" value="1"/>
</dbReference>
<feature type="region of interest" description="Disordered" evidence="7">
    <location>
        <begin position="69"/>
        <end position="116"/>
    </location>
</feature>
<dbReference type="InterPro" id="IPR009072">
    <property type="entry name" value="Histone-fold"/>
</dbReference>
<reference evidence="8 9" key="1">
    <citation type="submission" date="2019-03" db="EMBL/GenBank/DDBJ databases">
        <title>Nematode-trapping fungi genome.</title>
        <authorList>
            <person name="Vidal-Diez De Ulzurrun G."/>
        </authorList>
    </citation>
    <scope>NUCLEOTIDE SEQUENCE [LARGE SCALE GENOMIC DNA]</scope>
    <source>
        <strain evidence="8 9">TWF154</strain>
    </source>
</reference>
<evidence type="ECO:0000256" key="1">
    <source>
        <dbReference type="ARBA" id="ARBA00004123"/>
    </source>
</evidence>
<dbReference type="Pfam" id="PF10406">
    <property type="entry name" value="TAF8_C"/>
    <property type="match status" value="1"/>
</dbReference>
<sequence>MLSDRPTITNPSPPSPSPPIASDHPVQSDRPPRPSLVPSRESSLSTGPLLNRPIRSLEILAGTRELMAPDIMGLGPPSKKRRVSPDGEAAAAGSADSTRTLSSQSQLSASRRKKLPPIARQHMPVDAAATMPPSIVDPLLEQSIALVLKTYDFDGATKVALNHIRQMAGQFLQDITAKTMTYCASQRRTRPTITDFEETLGLSGYTAADLEDEITRYRKSQTSSSSTSTPHLPDTKKESAISALTNGTKKPLPKPHIYKLPNPDPALPEEPSLIDLLGPELLKPRKRYKLPPPPRPSYMAQLEQANPNNPKFVAQTKPTITVQTERPYIDPHQPAWPGKHTYEHHEEVLEVVRDAKKLRELASEEARQSGETLRKLLAEFSKASTATRNRGETNGGSAKKSGSEIYKGGNARRKRDEMFEKTWMNVIKSIEAEKDKAKAELEEKRRQKKEKREQARNGAANGLFNGGNLMEIDFDEESSDDEAAEAVEKETQIDEKGLLDTVVNCEKALFAKGAMRRVMFR</sequence>
<accession>A0A7C8NS09</accession>
<dbReference type="AlphaFoldDB" id="A0A7C8NS09"/>
<keyword evidence="4" id="KW-0805">Transcription regulation</keyword>
<dbReference type="InterPro" id="IPR006565">
    <property type="entry name" value="BTP"/>
</dbReference>
<proteinExistence type="inferred from homology"/>
<dbReference type="Pfam" id="PF07524">
    <property type="entry name" value="Bromo_TP"/>
    <property type="match status" value="1"/>
</dbReference>
<evidence type="ECO:0000313" key="9">
    <source>
        <dbReference type="Proteomes" id="UP000297595"/>
    </source>
</evidence>
<keyword evidence="6" id="KW-0539">Nucleus</keyword>
<name>A0A7C8NS09_ORBOL</name>
<dbReference type="InterPro" id="IPR019473">
    <property type="entry name" value="TFIID_su8_C"/>
</dbReference>
<gene>
    <name evidence="8" type="ORF">EYR41_006358</name>
</gene>
<dbReference type="CDD" id="cd08049">
    <property type="entry name" value="TAF8"/>
    <property type="match status" value="1"/>
</dbReference>
<feature type="region of interest" description="Disordered" evidence="7">
    <location>
        <begin position="1"/>
        <end position="53"/>
    </location>
</feature>
<evidence type="ECO:0000313" key="8">
    <source>
        <dbReference type="EMBL" id="TGJ70392.1"/>
    </source>
</evidence>
<feature type="region of interest" description="Disordered" evidence="7">
    <location>
        <begin position="217"/>
        <end position="236"/>
    </location>
</feature>
<dbReference type="PANTHER" id="PTHR46469:SF1">
    <property type="entry name" value="TRANSCRIPTION INITIATION FACTOR TFIID SUBUNIT 8"/>
    <property type="match status" value="1"/>
</dbReference>
<dbReference type="InterPro" id="IPR037818">
    <property type="entry name" value="TAF8"/>
</dbReference>
<dbReference type="GO" id="GO:0006367">
    <property type="term" value="P:transcription initiation at RNA polymerase II promoter"/>
    <property type="evidence" value="ECO:0007669"/>
    <property type="project" value="TreeGrafter"/>
</dbReference>
<feature type="compositionally biased region" description="Low complexity" evidence="7">
    <location>
        <begin position="86"/>
        <end position="109"/>
    </location>
</feature>
<evidence type="ECO:0000256" key="6">
    <source>
        <dbReference type="ARBA" id="ARBA00023242"/>
    </source>
</evidence>
<dbReference type="GO" id="GO:0005669">
    <property type="term" value="C:transcription factor TFIID complex"/>
    <property type="evidence" value="ECO:0007669"/>
    <property type="project" value="InterPro"/>
</dbReference>
<feature type="compositionally biased region" description="Basic and acidic residues" evidence="7">
    <location>
        <begin position="441"/>
        <end position="455"/>
    </location>
</feature>
<protein>
    <recommendedName>
        <fullName evidence="3">Transcription initiation factor TFIID subunit 8</fullName>
    </recommendedName>
</protein>
<feature type="region of interest" description="Disordered" evidence="7">
    <location>
        <begin position="384"/>
        <end position="412"/>
    </location>
</feature>
<keyword evidence="5" id="KW-0804">Transcription</keyword>
<feature type="compositionally biased region" description="Polar residues" evidence="7">
    <location>
        <begin position="1"/>
        <end position="10"/>
    </location>
</feature>
<evidence type="ECO:0000256" key="2">
    <source>
        <dbReference type="ARBA" id="ARBA00008767"/>
    </source>
</evidence>
<organism evidence="8 9">
    <name type="scientific">Orbilia oligospora</name>
    <name type="common">Nematode-trapping fungus</name>
    <name type="synonym">Arthrobotrys oligospora</name>
    <dbReference type="NCBI Taxonomy" id="2813651"/>
    <lineage>
        <taxon>Eukaryota</taxon>
        <taxon>Fungi</taxon>
        <taxon>Dikarya</taxon>
        <taxon>Ascomycota</taxon>
        <taxon>Pezizomycotina</taxon>
        <taxon>Orbiliomycetes</taxon>
        <taxon>Orbiliales</taxon>
        <taxon>Orbiliaceae</taxon>
        <taxon>Orbilia</taxon>
    </lineage>
</organism>
<comment type="similarity">
    <text evidence="2">Belongs to the TAF8 family.</text>
</comment>
<evidence type="ECO:0000256" key="7">
    <source>
        <dbReference type="SAM" id="MobiDB-lite"/>
    </source>
</evidence>
<evidence type="ECO:0000256" key="4">
    <source>
        <dbReference type="ARBA" id="ARBA00023015"/>
    </source>
</evidence>
<feature type="region of interest" description="Disordered" evidence="7">
    <location>
        <begin position="441"/>
        <end position="462"/>
    </location>
</feature>
<dbReference type="Gene3D" id="1.10.20.10">
    <property type="entry name" value="Histone, subunit A"/>
    <property type="match status" value="1"/>
</dbReference>
<comment type="caution">
    <text evidence="8">The sequence shown here is derived from an EMBL/GenBank/DDBJ whole genome shotgun (WGS) entry which is preliminary data.</text>
</comment>
<evidence type="ECO:0000256" key="5">
    <source>
        <dbReference type="ARBA" id="ARBA00023163"/>
    </source>
</evidence>
<evidence type="ECO:0000256" key="3">
    <source>
        <dbReference type="ARBA" id="ARBA00017307"/>
    </source>
</evidence>
<comment type="subcellular location">
    <subcellularLocation>
        <location evidence="1">Nucleus</location>
    </subcellularLocation>
</comment>